<dbReference type="EMBL" id="LS483469">
    <property type="protein sequence ID" value="SQI31028.1"/>
    <property type="molecule type" value="Genomic_DNA"/>
</dbReference>
<feature type="transmembrane region" description="Helical" evidence="6">
    <location>
        <begin position="143"/>
        <end position="166"/>
    </location>
</feature>
<dbReference type="Proteomes" id="UP000248897">
    <property type="component" value="Chromosome 1"/>
</dbReference>
<feature type="domain" description="Major facilitator superfamily (MFS) profile" evidence="7">
    <location>
        <begin position="13"/>
        <end position="394"/>
    </location>
</feature>
<evidence type="ECO:0000256" key="6">
    <source>
        <dbReference type="SAM" id="Phobius"/>
    </source>
</evidence>
<keyword evidence="3 6" id="KW-0812">Transmembrane</keyword>
<dbReference type="SUPFAM" id="SSF103473">
    <property type="entry name" value="MFS general substrate transporter"/>
    <property type="match status" value="1"/>
</dbReference>
<feature type="transmembrane region" description="Helical" evidence="6">
    <location>
        <begin position="52"/>
        <end position="74"/>
    </location>
</feature>
<sequence>MSTSHQAAGQPASIPSPWLAVFSIGLATFSVVTTEMLPVGLLNPIADTLNATVGRAGLMISLPALLAAFFAPLVVLASGGINRRTILRWLLVLLIAANIASATAASLNGLLAARVVVGFCMGGIWAIAGGIAGRLVPQASIGLAISIIFGGVAAASVLGVPLGAFIGDAFGWRTAFLAMALLALLALILLIRSFPSVPAEHAVTLGQFAEQLANPKLLAGLLVTALLVAGHFMAFTFIRPLLQTVSHFDDNWIGPLLFAYGLAGIAGNFLAGSAAAKHLRPTLALIALGLTAAVILFSWWGATAVSGGLITLLWGLAYGGVSVSLMTWMMIASPRSIEVATSLYIATFNIGISLGAVTGGQLVDKYGLVTNALMAGATTGLALVVIARVKIRAEPAA</sequence>
<feature type="transmembrane region" description="Helical" evidence="6">
    <location>
        <begin position="343"/>
        <end position="362"/>
    </location>
</feature>
<evidence type="ECO:0000256" key="1">
    <source>
        <dbReference type="ARBA" id="ARBA00004651"/>
    </source>
</evidence>
<gene>
    <name evidence="9" type="primary">nepI_1</name>
    <name evidence="8" type="ORF">I6G64_09600</name>
    <name evidence="9" type="ORF">NCTC12961_00700</name>
</gene>
<dbReference type="RefSeq" id="WP_063202244.1">
    <property type="nucleotide sequence ID" value="NZ_CAMITG010000001.1"/>
</dbReference>
<keyword evidence="11" id="KW-1185">Reference proteome</keyword>
<feature type="transmembrane region" description="Helical" evidence="6">
    <location>
        <begin position="86"/>
        <end position="105"/>
    </location>
</feature>
<proteinExistence type="predicted"/>
<dbReference type="EMBL" id="CP065673">
    <property type="protein sequence ID" value="QPS22603.1"/>
    <property type="molecule type" value="Genomic_DNA"/>
</dbReference>
<keyword evidence="2" id="KW-1003">Cell membrane</keyword>
<evidence type="ECO:0000259" key="7">
    <source>
        <dbReference type="PROSITE" id="PS50850"/>
    </source>
</evidence>
<dbReference type="PANTHER" id="PTHR43124">
    <property type="entry name" value="PURINE EFFLUX PUMP PBUE"/>
    <property type="match status" value="1"/>
</dbReference>
<dbReference type="PROSITE" id="PS50850">
    <property type="entry name" value="MFS"/>
    <property type="match status" value="1"/>
</dbReference>
<dbReference type="InterPro" id="IPR020846">
    <property type="entry name" value="MFS_dom"/>
</dbReference>
<feature type="transmembrane region" description="Helical" evidence="6">
    <location>
        <begin position="308"/>
        <end position="331"/>
    </location>
</feature>
<evidence type="ECO:0000256" key="3">
    <source>
        <dbReference type="ARBA" id="ARBA00022692"/>
    </source>
</evidence>
<organism evidence="9 10">
    <name type="scientific">Serratia plymuthica</name>
    <dbReference type="NCBI Taxonomy" id="82996"/>
    <lineage>
        <taxon>Bacteria</taxon>
        <taxon>Pseudomonadati</taxon>
        <taxon>Pseudomonadota</taxon>
        <taxon>Gammaproteobacteria</taxon>
        <taxon>Enterobacterales</taxon>
        <taxon>Yersiniaceae</taxon>
        <taxon>Serratia</taxon>
    </lineage>
</organism>
<dbReference type="PANTHER" id="PTHR43124:SF3">
    <property type="entry name" value="CHLORAMPHENICOL EFFLUX PUMP RV0191"/>
    <property type="match status" value="1"/>
</dbReference>
<keyword evidence="4 6" id="KW-1133">Transmembrane helix</keyword>
<feature type="transmembrane region" description="Helical" evidence="6">
    <location>
        <begin position="111"/>
        <end position="131"/>
    </location>
</feature>
<evidence type="ECO:0000313" key="8">
    <source>
        <dbReference type="EMBL" id="QPS22603.1"/>
    </source>
</evidence>
<feature type="transmembrane region" description="Helical" evidence="6">
    <location>
        <begin position="12"/>
        <end position="32"/>
    </location>
</feature>
<dbReference type="Pfam" id="PF07690">
    <property type="entry name" value="MFS_1"/>
    <property type="match status" value="1"/>
</dbReference>
<evidence type="ECO:0000313" key="9">
    <source>
        <dbReference type="EMBL" id="SQI31028.1"/>
    </source>
</evidence>
<evidence type="ECO:0000313" key="10">
    <source>
        <dbReference type="Proteomes" id="UP000248897"/>
    </source>
</evidence>
<accession>A0A2X4U706</accession>
<name>A0A2X4U706_SERPL</name>
<dbReference type="Gene3D" id="1.20.1250.20">
    <property type="entry name" value="MFS general substrate transporter like domains"/>
    <property type="match status" value="1"/>
</dbReference>
<comment type="subcellular location">
    <subcellularLocation>
        <location evidence="1">Cell membrane</location>
        <topology evidence="1">Multi-pass membrane protein</topology>
    </subcellularLocation>
</comment>
<dbReference type="CDD" id="cd17324">
    <property type="entry name" value="MFS_NepI_like"/>
    <property type="match status" value="1"/>
</dbReference>
<dbReference type="InterPro" id="IPR050189">
    <property type="entry name" value="MFS_Efflux_Transporters"/>
</dbReference>
<dbReference type="Proteomes" id="UP000594967">
    <property type="component" value="Chromosome"/>
</dbReference>
<dbReference type="GO" id="GO:0022857">
    <property type="term" value="F:transmembrane transporter activity"/>
    <property type="evidence" value="ECO:0007669"/>
    <property type="project" value="InterPro"/>
</dbReference>
<reference evidence="8 11" key="2">
    <citation type="submission" date="2020-12" db="EMBL/GenBank/DDBJ databases">
        <title>FDA dAtabase for Regulatory Grade micrObial Sequences (FDA-ARGOS): Supporting development and validation of Infectious Disease Dx tests.</title>
        <authorList>
            <person name="Sproer C."/>
            <person name="Gronow S."/>
            <person name="Severitt S."/>
            <person name="Schroder I."/>
            <person name="Tallon L."/>
            <person name="Sadzewicz L."/>
            <person name="Zhao X."/>
            <person name="Boylan J."/>
            <person name="Ott S."/>
            <person name="Bowen H."/>
            <person name="Vavikolanu K."/>
            <person name="Mehta A."/>
            <person name="Aluvathingal J."/>
            <person name="Nadendla S."/>
            <person name="Lowell S."/>
            <person name="Myers T."/>
            <person name="Yan Y."/>
            <person name="Sichtig H."/>
        </authorList>
    </citation>
    <scope>NUCLEOTIDE SEQUENCE [LARGE SCALE GENOMIC DNA]</scope>
    <source>
        <strain evidence="8 11">FDAARGOS_907</strain>
    </source>
</reference>
<dbReference type="AlphaFoldDB" id="A0A2X4U706"/>
<feature type="transmembrane region" description="Helical" evidence="6">
    <location>
        <begin position="217"/>
        <end position="240"/>
    </location>
</feature>
<dbReference type="InterPro" id="IPR011701">
    <property type="entry name" value="MFS"/>
</dbReference>
<protein>
    <submittedName>
        <fullName evidence="8">MFS transporter</fullName>
    </submittedName>
    <submittedName>
        <fullName evidence="9">Purine ribonucleoside efflux pump nepI</fullName>
    </submittedName>
</protein>
<keyword evidence="5 6" id="KW-0472">Membrane</keyword>
<reference evidence="9 10" key="1">
    <citation type="submission" date="2018-06" db="EMBL/GenBank/DDBJ databases">
        <authorList>
            <consortium name="Pathogen Informatics"/>
            <person name="Doyle S."/>
        </authorList>
    </citation>
    <scope>NUCLEOTIDE SEQUENCE [LARGE SCALE GENOMIC DNA]</scope>
    <source>
        <strain evidence="9 10">NCTC12961</strain>
    </source>
</reference>
<evidence type="ECO:0000313" key="11">
    <source>
        <dbReference type="Proteomes" id="UP000594967"/>
    </source>
</evidence>
<feature type="transmembrane region" description="Helical" evidence="6">
    <location>
        <begin position="252"/>
        <end position="271"/>
    </location>
</feature>
<feature type="transmembrane region" description="Helical" evidence="6">
    <location>
        <begin position="368"/>
        <end position="387"/>
    </location>
</feature>
<feature type="transmembrane region" description="Helical" evidence="6">
    <location>
        <begin position="283"/>
        <end position="302"/>
    </location>
</feature>
<evidence type="ECO:0000256" key="5">
    <source>
        <dbReference type="ARBA" id="ARBA00023136"/>
    </source>
</evidence>
<evidence type="ECO:0000256" key="4">
    <source>
        <dbReference type="ARBA" id="ARBA00022989"/>
    </source>
</evidence>
<dbReference type="GO" id="GO:0005886">
    <property type="term" value="C:plasma membrane"/>
    <property type="evidence" value="ECO:0007669"/>
    <property type="project" value="UniProtKB-SubCell"/>
</dbReference>
<dbReference type="InterPro" id="IPR036259">
    <property type="entry name" value="MFS_trans_sf"/>
</dbReference>
<evidence type="ECO:0000256" key="2">
    <source>
        <dbReference type="ARBA" id="ARBA00022475"/>
    </source>
</evidence>
<feature type="transmembrane region" description="Helical" evidence="6">
    <location>
        <begin position="172"/>
        <end position="191"/>
    </location>
</feature>